<evidence type="ECO:0000313" key="8">
    <source>
        <dbReference type="EMBL" id="RUO36178.1"/>
    </source>
</evidence>
<sequence length="345" mass="38793">MFWKRFLGVLTARNLEFWRDKESLSWNLIFPLVLVAAFAFLFDSDDRTIVTVGVVQEIQDEGQLESNNALVPELASLAFVEQVPYENRDQALRRLQQHQLDLVIAPDEQRYWLNESSPGSALAAELLSARSDAYAQEVLTGQALRYVDWVLPGILAMNLMFSCLYGVGYVIVRYRKNSVLKRLQATPLSAFEFLLAQVVSRVWLVLATLIVVYLICNAIFSFVMEGSYLLLILLAFLGALCMAALGLLIAARTRSEELSRGLLDFIAWPMLLLSGVWFSLDGSPDWVQQFAQIFPLTHLLDAARAVMFDGAGFAEILPQIIVLIAMTFVFLVVGARLFRWVGDGR</sequence>
<protein>
    <recommendedName>
        <fullName evidence="6">Transport permease protein</fullName>
    </recommendedName>
</protein>
<dbReference type="PRINTS" id="PR00164">
    <property type="entry name" value="ABC2TRNSPORT"/>
</dbReference>
<feature type="transmembrane region" description="Helical" evidence="6">
    <location>
        <begin position="24"/>
        <end position="42"/>
    </location>
</feature>
<dbReference type="PANTHER" id="PTHR43027:SF2">
    <property type="entry name" value="TRANSPORT PERMEASE PROTEIN"/>
    <property type="match status" value="1"/>
</dbReference>
<feature type="transmembrane region" description="Helical" evidence="6">
    <location>
        <begin position="228"/>
        <end position="250"/>
    </location>
</feature>
<keyword evidence="6" id="KW-1003">Cell membrane</keyword>
<dbReference type="InterPro" id="IPR013525">
    <property type="entry name" value="ABC2_TM"/>
</dbReference>
<keyword evidence="9" id="KW-1185">Reference proteome</keyword>
<name>A0A432WQZ1_9GAMM</name>
<dbReference type="Pfam" id="PF12698">
    <property type="entry name" value="ABC2_membrane_3"/>
    <property type="match status" value="1"/>
</dbReference>
<comment type="caution">
    <text evidence="8">The sequence shown here is derived from an EMBL/GenBank/DDBJ whole genome shotgun (WGS) entry which is preliminary data.</text>
</comment>
<evidence type="ECO:0000256" key="4">
    <source>
        <dbReference type="ARBA" id="ARBA00022989"/>
    </source>
</evidence>
<feature type="transmembrane region" description="Helical" evidence="6">
    <location>
        <begin position="262"/>
        <end position="280"/>
    </location>
</feature>
<dbReference type="InterPro" id="IPR047817">
    <property type="entry name" value="ABC2_TM_bact-type"/>
</dbReference>
<organism evidence="8 9">
    <name type="scientific">Aliidiomarina shirensis</name>
    <dbReference type="NCBI Taxonomy" id="1048642"/>
    <lineage>
        <taxon>Bacteria</taxon>
        <taxon>Pseudomonadati</taxon>
        <taxon>Pseudomonadota</taxon>
        <taxon>Gammaproteobacteria</taxon>
        <taxon>Alteromonadales</taxon>
        <taxon>Idiomarinaceae</taxon>
        <taxon>Aliidiomarina</taxon>
    </lineage>
</organism>
<keyword evidence="5 6" id="KW-0472">Membrane</keyword>
<dbReference type="PANTHER" id="PTHR43027">
    <property type="entry name" value="DOXORUBICIN RESISTANCE ABC TRANSPORTER PERMEASE PROTEIN DRRC-RELATED"/>
    <property type="match status" value="1"/>
</dbReference>
<accession>A0A432WQZ1</accession>
<dbReference type="AlphaFoldDB" id="A0A432WQZ1"/>
<dbReference type="GO" id="GO:0140359">
    <property type="term" value="F:ABC-type transporter activity"/>
    <property type="evidence" value="ECO:0007669"/>
    <property type="project" value="InterPro"/>
</dbReference>
<feature type="transmembrane region" description="Helical" evidence="6">
    <location>
        <begin position="316"/>
        <end position="338"/>
    </location>
</feature>
<reference evidence="9" key="1">
    <citation type="journal article" date="2018" name="Front. Microbiol.">
        <title>Genome-Based Analysis Reveals the Taxonomy and Diversity of the Family Idiomarinaceae.</title>
        <authorList>
            <person name="Liu Y."/>
            <person name="Lai Q."/>
            <person name="Shao Z."/>
        </authorList>
    </citation>
    <scope>NUCLEOTIDE SEQUENCE [LARGE SCALE GENOMIC DNA]</scope>
    <source>
        <strain evidence="9">AIS</strain>
    </source>
</reference>
<dbReference type="OrthoDB" id="8988363at2"/>
<feature type="domain" description="ABC transmembrane type-2" evidence="7">
    <location>
        <begin position="116"/>
        <end position="341"/>
    </location>
</feature>
<evidence type="ECO:0000256" key="3">
    <source>
        <dbReference type="ARBA" id="ARBA00022692"/>
    </source>
</evidence>
<evidence type="ECO:0000256" key="1">
    <source>
        <dbReference type="ARBA" id="ARBA00004141"/>
    </source>
</evidence>
<evidence type="ECO:0000256" key="5">
    <source>
        <dbReference type="ARBA" id="ARBA00023136"/>
    </source>
</evidence>
<evidence type="ECO:0000259" key="7">
    <source>
        <dbReference type="PROSITE" id="PS51012"/>
    </source>
</evidence>
<evidence type="ECO:0000313" key="9">
    <source>
        <dbReference type="Proteomes" id="UP000286934"/>
    </source>
</evidence>
<dbReference type="GO" id="GO:0043190">
    <property type="term" value="C:ATP-binding cassette (ABC) transporter complex"/>
    <property type="evidence" value="ECO:0007669"/>
    <property type="project" value="InterPro"/>
</dbReference>
<keyword evidence="6" id="KW-0813">Transport</keyword>
<dbReference type="InterPro" id="IPR052902">
    <property type="entry name" value="ABC-2_transporter"/>
</dbReference>
<proteinExistence type="inferred from homology"/>
<dbReference type="PROSITE" id="PS51012">
    <property type="entry name" value="ABC_TM2"/>
    <property type="match status" value="1"/>
</dbReference>
<feature type="transmembrane region" description="Helical" evidence="6">
    <location>
        <begin position="149"/>
        <end position="172"/>
    </location>
</feature>
<evidence type="ECO:0000256" key="6">
    <source>
        <dbReference type="RuleBase" id="RU361157"/>
    </source>
</evidence>
<dbReference type="Proteomes" id="UP000286934">
    <property type="component" value="Unassembled WGS sequence"/>
</dbReference>
<feature type="transmembrane region" description="Helical" evidence="6">
    <location>
        <begin position="202"/>
        <end position="222"/>
    </location>
</feature>
<evidence type="ECO:0000256" key="2">
    <source>
        <dbReference type="ARBA" id="ARBA00007783"/>
    </source>
</evidence>
<comment type="subcellular location">
    <subcellularLocation>
        <location evidence="6">Cell inner membrane</location>
        <topology evidence="6">Multi-pass membrane protein</topology>
    </subcellularLocation>
    <subcellularLocation>
        <location evidence="1">Membrane</location>
        <topology evidence="1">Multi-pass membrane protein</topology>
    </subcellularLocation>
</comment>
<keyword evidence="3 6" id="KW-0812">Transmembrane</keyword>
<dbReference type="InterPro" id="IPR000412">
    <property type="entry name" value="ABC_2_transport"/>
</dbReference>
<dbReference type="EMBL" id="PIPP01000004">
    <property type="protein sequence ID" value="RUO36178.1"/>
    <property type="molecule type" value="Genomic_DNA"/>
</dbReference>
<gene>
    <name evidence="8" type="ORF">CWE13_09930</name>
</gene>
<comment type="similarity">
    <text evidence="2 6">Belongs to the ABC-2 integral membrane protein family.</text>
</comment>
<keyword evidence="4 6" id="KW-1133">Transmembrane helix</keyword>